<protein>
    <recommendedName>
        <fullName evidence="5">Xylanolytic transcriptional activator regulatory domain-containing protein</fullName>
    </recommendedName>
</protein>
<evidence type="ECO:0000313" key="7">
    <source>
        <dbReference type="Proteomes" id="UP001194746"/>
    </source>
</evidence>
<dbReference type="InterPro" id="IPR050613">
    <property type="entry name" value="Sec_Metabolite_Reg"/>
</dbReference>
<feature type="domain" description="Xylanolytic transcriptional activator regulatory" evidence="5">
    <location>
        <begin position="98"/>
        <end position="171"/>
    </location>
</feature>
<evidence type="ECO:0000313" key="6">
    <source>
        <dbReference type="EMBL" id="KAF9891715.1"/>
    </source>
</evidence>
<dbReference type="GO" id="GO:0008270">
    <property type="term" value="F:zinc ion binding"/>
    <property type="evidence" value="ECO:0007669"/>
    <property type="project" value="InterPro"/>
</dbReference>
<keyword evidence="7" id="KW-1185">Reference proteome</keyword>
<evidence type="ECO:0000256" key="4">
    <source>
        <dbReference type="ARBA" id="ARBA00023242"/>
    </source>
</evidence>
<dbReference type="Pfam" id="PF04082">
    <property type="entry name" value="Fungal_trans"/>
    <property type="match status" value="1"/>
</dbReference>
<dbReference type="Proteomes" id="UP001194746">
    <property type="component" value="Unassembled WGS sequence"/>
</dbReference>
<dbReference type="GO" id="GO:0005634">
    <property type="term" value="C:nucleus"/>
    <property type="evidence" value="ECO:0007669"/>
    <property type="project" value="UniProtKB-SubCell"/>
</dbReference>
<keyword evidence="4" id="KW-0539">Nucleus</keyword>
<dbReference type="GO" id="GO:0006351">
    <property type="term" value="P:DNA-templated transcription"/>
    <property type="evidence" value="ECO:0007669"/>
    <property type="project" value="InterPro"/>
</dbReference>
<keyword evidence="3" id="KW-0804">Transcription</keyword>
<dbReference type="EMBL" id="VCAU01000017">
    <property type="protein sequence ID" value="KAF9891715.1"/>
    <property type="molecule type" value="Genomic_DNA"/>
</dbReference>
<name>A0AAD4GWI6_ASPNN</name>
<dbReference type="PANTHER" id="PTHR31001">
    <property type="entry name" value="UNCHARACTERIZED TRANSCRIPTIONAL REGULATORY PROTEIN"/>
    <property type="match status" value="1"/>
</dbReference>
<sequence>MKLSDYASEIALKWETISLILALVGTATYQIHPDEAVLRDDRIPGRDKEAARRKMIAASDMCLQLCNRIGTISDPLCWATLQHTVFLIEMHGTNDYRTWERLGSLVTLVFALGLHQQKADENTPFFLIQIRRRTMAAAYSMDKELATFLSRPPRICRQYCDLQFPLDLSWEDIVTDDHSVRDAAVQQLDPKGWNMQGDPEKGARPRVALLANILREMILEVSLGHEVSDLEATVRDIRRKWDEMRFNLPPSLQWSADNKHPLATSLHLEFLYQDLLLYQAVEKRTGEIQPPLICTAREILALLLDTVSTQIRSGRISHITIFDLPYIGLPAAGVLSKALLRRPHGCADSSADGTYFPHSEVIQRLSIFAAHVETLFFKRDGDRDTCMKGVSFIRQVLDAVLTPQVHIPPTISCDENREVQRDVAVDTENLDFSTLLENFDWEQDIRLFFS</sequence>
<keyword evidence="2" id="KW-0805">Transcription regulation</keyword>
<evidence type="ECO:0000259" key="5">
    <source>
        <dbReference type="SMART" id="SM00906"/>
    </source>
</evidence>
<evidence type="ECO:0000256" key="3">
    <source>
        <dbReference type="ARBA" id="ARBA00023163"/>
    </source>
</evidence>
<evidence type="ECO:0000256" key="1">
    <source>
        <dbReference type="ARBA" id="ARBA00004123"/>
    </source>
</evidence>
<organism evidence="6 7">
    <name type="scientific">Aspergillus nanangensis</name>
    <dbReference type="NCBI Taxonomy" id="2582783"/>
    <lineage>
        <taxon>Eukaryota</taxon>
        <taxon>Fungi</taxon>
        <taxon>Dikarya</taxon>
        <taxon>Ascomycota</taxon>
        <taxon>Pezizomycotina</taxon>
        <taxon>Eurotiomycetes</taxon>
        <taxon>Eurotiomycetidae</taxon>
        <taxon>Eurotiales</taxon>
        <taxon>Aspergillaceae</taxon>
        <taxon>Aspergillus</taxon>
        <taxon>Aspergillus subgen. Circumdati</taxon>
    </lineage>
</organism>
<reference evidence="6" key="1">
    <citation type="journal article" date="2019" name="Beilstein J. Org. Chem.">
        <title>Nanangenines: drimane sesquiterpenoids as the dominant metabolite cohort of a novel Australian fungus, Aspergillus nanangensis.</title>
        <authorList>
            <person name="Lacey H.J."/>
            <person name="Gilchrist C.L.M."/>
            <person name="Crombie A."/>
            <person name="Kalaitzis J.A."/>
            <person name="Vuong D."/>
            <person name="Rutledge P.J."/>
            <person name="Turner P."/>
            <person name="Pitt J.I."/>
            <person name="Lacey E."/>
            <person name="Chooi Y.H."/>
            <person name="Piggott A.M."/>
        </authorList>
    </citation>
    <scope>NUCLEOTIDE SEQUENCE</scope>
    <source>
        <strain evidence="6">MST-FP2251</strain>
    </source>
</reference>
<dbReference type="GO" id="GO:0003677">
    <property type="term" value="F:DNA binding"/>
    <property type="evidence" value="ECO:0007669"/>
    <property type="project" value="InterPro"/>
</dbReference>
<comment type="subcellular location">
    <subcellularLocation>
        <location evidence="1">Nucleus</location>
    </subcellularLocation>
</comment>
<accession>A0AAD4GWI6</accession>
<evidence type="ECO:0000256" key="2">
    <source>
        <dbReference type="ARBA" id="ARBA00023015"/>
    </source>
</evidence>
<proteinExistence type="predicted"/>
<reference evidence="6" key="2">
    <citation type="submission" date="2020-02" db="EMBL/GenBank/DDBJ databases">
        <authorList>
            <person name="Gilchrist C.L.M."/>
            <person name="Chooi Y.-H."/>
        </authorList>
    </citation>
    <scope>NUCLEOTIDE SEQUENCE</scope>
    <source>
        <strain evidence="6">MST-FP2251</strain>
    </source>
</reference>
<comment type="caution">
    <text evidence="6">The sequence shown here is derived from an EMBL/GenBank/DDBJ whole genome shotgun (WGS) entry which is preliminary data.</text>
</comment>
<dbReference type="SMART" id="SM00906">
    <property type="entry name" value="Fungal_trans"/>
    <property type="match status" value="1"/>
</dbReference>
<gene>
    <name evidence="6" type="ORF">FE257_003727</name>
</gene>
<dbReference type="PANTHER" id="PTHR31001:SF53">
    <property type="entry name" value="ZN(II)2CYS6 TRANSCRIPTION FACTOR (EUROFUNG)"/>
    <property type="match status" value="1"/>
</dbReference>
<dbReference type="CDD" id="cd12148">
    <property type="entry name" value="fungal_TF_MHR"/>
    <property type="match status" value="1"/>
</dbReference>
<dbReference type="AlphaFoldDB" id="A0AAD4GWI6"/>
<dbReference type="InterPro" id="IPR007219">
    <property type="entry name" value="XnlR_reg_dom"/>
</dbReference>